<name>A0A521C2L5_9RHOB</name>
<keyword evidence="3" id="KW-1185">Reference proteome</keyword>
<feature type="chain" id="PRO_5021782974" evidence="1">
    <location>
        <begin position="32"/>
        <end position="110"/>
    </location>
</feature>
<dbReference type="RefSeq" id="WP_235891421.1">
    <property type="nucleotide sequence ID" value="NZ_FXTO01000005.1"/>
</dbReference>
<evidence type="ECO:0000313" key="3">
    <source>
        <dbReference type="Proteomes" id="UP000316030"/>
    </source>
</evidence>
<feature type="signal peptide" evidence="1">
    <location>
        <begin position="1"/>
        <end position="31"/>
    </location>
</feature>
<accession>A0A521C2L5</accession>
<dbReference type="Proteomes" id="UP000316030">
    <property type="component" value="Unassembled WGS sequence"/>
</dbReference>
<evidence type="ECO:0000313" key="2">
    <source>
        <dbReference type="EMBL" id="SMO53726.1"/>
    </source>
</evidence>
<organism evidence="2 3">
    <name type="scientific">Thalassovita litoralis</name>
    <dbReference type="NCBI Taxonomy" id="1010611"/>
    <lineage>
        <taxon>Bacteria</taxon>
        <taxon>Pseudomonadati</taxon>
        <taxon>Pseudomonadota</taxon>
        <taxon>Alphaproteobacteria</taxon>
        <taxon>Rhodobacterales</taxon>
        <taxon>Roseobacteraceae</taxon>
        <taxon>Thalassovita</taxon>
    </lineage>
</organism>
<keyword evidence="1" id="KW-0732">Signal</keyword>
<proteinExistence type="predicted"/>
<dbReference type="EMBL" id="FXTO01000005">
    <property type="protein sequence ID" value="SMO53726.1"/>
    <property type="molecule type" value="Genomic_DNA"/>
</dbReference>
<dbReference type="AlphaFoldDB" id="A0A521C2L5"/>
<dbReference type="PROSITE" id="PS51257">
    <property type="entry name" value="PROKAR_LIPOPROTEIN"/>
    <property type="match status" value="1"/>
</dbReference>
<gene>
    <name evidence="2" type="ORF">SAMN06265173_10578</name>
</gene>
<evidence type="ECO:0000256" key="1">
    <source>
        <dbReference type="SAM" id="SignalP"/>
    </source>
</evidence>
<protein>
    <submittedName>
        <fullName evidence="2">Uncharacterized protein</fullName>
    </submittedName>
</protein>
<sequence>MQGNRNRTVNIRAGRIGKLGLCLPAALFGLAACTEPVPVDPYSTDAGFLTKVPEQVVTLAAPYQSLEAVRINPADGCYWYRHKGPVETTMLPLRTAGGNPICTAAGAKPS</sequence>
<reference evidence="2 3" key="1">
    <citation type="submission" date="2017-05" db="EMBL/GenBank/DDBJ databases">
        <authorList>
            <person name="Varghese N."/>
            <person name="Submissions S."/>
        </authorList>
    </citation>
    <scope>NUCLEOTIDE SEQUENCE [LARGE SCALE GENOMIC DNA]</scope>
    <source>
        <strain evidence="2 3">DSM 29506</strain>
    </source>
</reference>